<dbReference type="STRING" id="1302689.RG47T_1199"/>
<feature type="domain" description="DUF6443" evidence="2">
    <location>
        <begin position="259"/>
        <end position="397"/>
    </location>
</feature>
<dbReference type="RefSeq" id="WP_074488546.1">
    <property type="nucleotide sequence ID" value="NZ_FPAM01000002.1"/>
</dbReference>
<dbReference type="PANTHER" id="PTHR32305:SF15">
    <property type="entry name" value="PROTEIN RHSA-RELATED"/>
    <property type="match status" value="1"/>
</dbReference>
<keyword evidence="4" id="KW-1185">Reference proteome</keyword>
<sequence>MKKYIFAFLLLPLLTMGQTVTENYIKTTNYNSNYLGQIPNYGPVSFGTSVFYCSGGAANGGATANVGITNNQLNIGISGSWSTACRLKLGIITPIASIPPPPDMALGPITVTGGTTTGYYAKIKDSNLFFYSPFFLTGTDTDITVPYTSSINSYTALGDVFTCSDGVTTGSGMAISFINIANNKVNLKLKGNWGNLCNLQSNFTKLLVFTPAATITYLDLGIIKSDSGEDTAYSAKIVNNVLTFYPNQTVPTPTASINTQFTYNFGTGTDKNETVQYIDGLGRLKQSVSVKAGGGQQDIITPVVYDDYGRQALKYQPYTDPAQTVSSFNYRDNAALTVTTIPAAYIAKFPNDISSATTSNNPYSETSFEPSPLSRVKKQGAPGTDWKIAGSGNDHAIKNDYDVNTSNEVRNFVLTSNWDSTLGYFTNSLALNGYYTAGQLYKTVTKDENWKDTDVNNKTTQEFKNNLGQVILKRTFNASVQYDTYYVYDNVGNLAYVIPPLVNIDTLFVQVAGAPINDTTPINYSWSSYVSTGGGGGVTISVATNSGVKQLTISFSSSFSSAILNEAYLPIPTTPCSIPDMVLGYLYDDNSYTASIVNGQLHIIKNANVQKTSLTKIITVNLSNCINTVPDSTVMNNLCYQYHYDYKSRLVEKKLPGKGWEYIVYDRMDRPVLTQNPLLKTSSKWLFSKYDTYGRVAYIGDLTLLLTTRVALQNNFNNLATGYTTLSENRTTTPFSLNGTNVYYSTLAYPASPTNIYSINYYDDYIATNGVITPPSTAFDQPVTTSTKGLATASLSRALNTTTWITNVIAYDKKARPVYNYTKDNFLLYYTTLLTKLDFTGKTTQVQTTHNKQITVAGSASWITTNFNDYFTYDNSNRLLKNTRLIDNTTEQLIAWNKYDELGQLIQKKVGGAAGTTYDATTGLQTVNYTYNIRGWLTSQSGSLANYSLYYNNLITGTGTYTSTPLYNGNIAQAMWQTTKDGINKRYYNYAYDDINRLTSANNNLIGKLGKVSSLNYNETLQYDKNGNITNLTRSGWLSTGATSATMDVLTYSYTGNRLDDVKDTGAVNDGYIDTNDVVVTDTNDYVYDTSGNLLIDTNKGIGTTTAYGITSGIIYNYLNLPTSITFTNGNNITYVYNAAGNKLQKTVAIAGATTVTEYNGGFEYQKVGTGTNNLQYFGHAEGYVTTISGVFKYVYQYKDQLGNVRLSYNDTDLNGSITPATEVISESNYYTFGLEHKGYNNTYVNIGNDIAQKYKYNGKELQDELGLNMYDYGARNYDPALGRWMNIDPLAETSRRFSPYTYALNNPVFFIDPDGMQADDIYGLNKLTGSISLIKKTDDAFDTLVNTESQSEVISDNVDKGLLSDGQNIMKDGLQTSNVKGGLQLVYDISLATHDEMGGAIYKNKGRDSFLNVLPYEHSVTTRDKNGTTMRSGFSHELKTPYFTSSDKSFSGTVAFMFHTHPGNPDYPYLGGSFPSPQDYEVASQNFFTYGVNTPQESIYRNLRYLVFGSRAETKNGVTSDLGVYQHGKGRWLSGTTIAKFLKD</sequence>
<gene>
    <name evidence="3" type="ORF">RG47T_1199</name>
</gene>
<proteinExistence type="predicted"/>
<dbReference type="NCBIfam" id="TIGR03696">
    <property type="entry name" value="Rhs_assc_core"/>
    <property type="match status" value="1"/>
</dbReference>
<accession>A0A1Q5ZVI3</accession>
<protein>
    <recommendedName>
        <fullName evidence="2">DUF6443 domain-containing protein</fullName>
    </recommendedName>
</protein>
<reference evidence="3 4" key="1">
    <citation type="submission" date="2016-11" db="EMBL/GenBank/DDBJ databases">
        <title>Whole Genome Sequencing of Mucilaginibacter polytrichastri RG4-7(T) isolated from the moss sample.</title>
        <authorList>
            <person name="Li Y."/>
        </authorList>
    </citation>
    <scope>NUCLEOTIDE SEQUENCE [LARGE SCALE GENOMIC DNA]</scope>
    <source>
        <strain evidence="3 4">RG4-7</strain>
    </source>
</reference>
<dbReference type="PANTHER" id="PTHR32305">
    <property type="match status" value="1"/>
</dbReference>
<dbReference type="Proteomes" id="UP000186720">
    <property type="component" value="Unassembled WGS sequence"/>
</dbReference>
<comment type="caution">
    <text evidence="3">The sequence shown here is derived from an EMBL/GenBank/DDBJ whole genome shotgun (WGS) entry which is preliminary data.</text>
</comment>
<feature type="chain" id="PRO_5010170298" description="DUF6443 domain-containing protein" evidence="1">
    <location>
        <begin position="22"/>
        <end position="1545"/>
    </location>
</feature>
<evidence type="ECO:0000259" key="2">
    <source>
        <dbReference type="Pfam" id="PF20041"/>
    </source>
</evidence>
<keyword evidence="1" id="KW-0732">Signal</keyword>
<feature type="signal peptide" evidence="1">
    <location>
        <begin position="1"/>
        <end position="21"/>
    </location>
</feature>
<dbReference type="InterPro" id="IPR050708">
    <property type="entry name" value="T6SS_VgrG/RHS"/>
</dbReference>
<evidence type="ECO:0000313" key="4">
    <source>
        <dbReference type="Proteomes" id="UP000186720"/>
    </source>
</evidence>
<dbReference type="InterPro" id="IPR045619">
    <property type="entry name" value="DUF6443"/>
</dbReference>
<dbReference type="OrthoDB" id="1191296at2"/>
<dbReference type="Gene3D" id="2.180.10.10">
    <property type="entry name" value="RHS repeat-associated core"/>
    <property type="match status" value="1"/>
</dbReference>
<dbReference type="Pfam" id="PF20041">
    <property type="entry name" value="DUF6443"/>
    <property type="match status" value="1"/>
</dbReference>
<evidence type="ECO:0000313" key="3">
    <source>
        <dbReference type="EMBL" id="OKS85753.1"/>
    </source>
</evidence>
<dbReference type="EMBL" id="MPPL01000001">
    <property type="protein sequence ID" value="OKS85753.1"/>
    <property type="molecule type" value="Genomic_DNA"/>
</dbReference>
<name>A0A1Q5ZVI3_9SPHI</name>
<evidence type="ECO:0000256" key="1">
    <source>
        <dbReference type="SAM" id="SignalP"/>
    </source>
</evidence>
<organism evidence="3 4">
    <name type="scientific">Mucilaginibacter polytrichastri</name>
    <dbReference type="NCBI Taxonomy" id="1302689"/>
    <lineage>
        <taxon>Bacteria</taxon>
        <taxon>Pseudomonadati</taxon>
        <taxon>Bacteroidota</taxon>
        <taxon>Sphingobacteriia</taxon>
        <taxon>Sphingobacteriales</taxon>
        <taxon>Sphingobacteriaceae</taxon>
        <taxon>Mucilaginibacter</taxon>
    </lineage>
</organism>
<dbReference type="InterPro" id="IPR022385">
    <property type="entry name" value="Rhs_assc_core"/>
</dbReference>